<comment type="similarity">
    <text evidence="1 4 6">Belongs to the IF-3 family.</text>
</comment>
<dbReference type="PANTHER" id="PTHR10938:SF0">
    <property type="entry name" value="TRANSLATION INITIATION FACTOR IF-3, MITOCHONDRIAL"/>
    <property type="match status" value="1"/>
</dbReference>
<evidence type="ECO:0000256" key="2">
    <source>
        <dbReference type="ARBA" id="ARBA00022540"/>
    </source>
</evidence>
<dbReference type="FunCoup" id="A9B183">
    <property type="interactions" value="454"/>
</dbReference>
<evidence type="ECO:0000256" key="4">
    <source>
        <dbReference type="HAMAP-Rule" id="MF_00080"/>
    </source>
</evidence>
<dbReference type="GO" id="GO:0003743">
    <property type="term" value="F:translation initiation factor activity"/>
    <property type="evidence" value="ECO:0007669"/>
    <property type="project" value="UniProtKB-UniRule"/>
</dbReference>
<evidence type="ECO:0000313" key="10">
    <source>
        <dbReference type="EMBL" id="ABX07270.1"/>
    </source>
</evidence>
<dbReference type="InParanoid" id="A9B183"/>
<dbReference type="Pfam" id="PF00707">
    <property type="entry name" value="IF3_C"/>
    <property type="match status" value="1"/>
</dbReference>
<evidence type="ECO:0000256" key="7">
    <source>
        <dbReference type="SAM" id="MobiDB-lite"/>
    </source>
</evidence>
<dbReference type="FunFam" id="3.10.20.80:FF:000001">
    <property type="entry name" value="Translation initiation factor IF-3"/>
    <property type="match status" value="1"/>
</dbReference>
<dbReference type="FunFam" id="3.30.110.10:FF:000001">
    <property type="entry name" value="Translation initiation factor IF-3"/>
    <property type="match status" value="1"/>
</dbReference>
<organism evidence="10 11">
    <name type="scientific">Herpetosiphon aurantiacus (strain ATCC 23779 / DSM 785 / 114-95)</name>
    <dbReference type="NCBI Taxonomy" id="316274"/>
    <lineage>
        <taxon>Bacteria</taxon>
        <taxon>Bacillati</taxon>
        <taxon>Chloroflexota</taxon>
        <taxon>Chloroflexia</taxon>
        <taxon>Herpetosiphonales</taxon>
        <taxon>Herpetosiphonaceae</taxon>
        <taxon>Herpetosiphon</taxon>
    </lineage>
</organism>
<keyword evidence="3 4" id="KW-0648">Protein biosynthesis</keyword>
<dbReference type="EMBL" id="CP000875">
    <property type="protein sequence ID" value="ABX07270.1"/>
    <property type="molecule type" value="Genomic_DNA"/>
</dbReference>
<reference evidence="10 11" key="1">
    <citation type="journal article" date="2011" name="Stand. Genomic Sci.">
        <title>Complete genome sequence of the filamentous gliding predatory bacterium Herpetosiphon aurantiacus type strain (114-95(T)).</title>
        <authorList>
            <person name="Kiss H."/>
            <person name="Nett M."/>
            <person name="Domin N."/>
            <person name="Martin K."/>
            <person name="Maresca J.A."/>
            <person name="Copeland A."/>
            <person name="Lapidus A."/>
            <person name="Lucas S."/>
            <person name="Berry K.W."/>
            <person name="Glavina Del Rio T."/>
            <person name="Dalin E."/>
            <person name="Tice H."/>
            <person name="Pitluck S."/>
            <person name="Richardson P."/>
            <person name="Bruce D."/>
            <person name="Goodwin L."/>
            <person name="Han C."/>
            <person name="Detter J.C."/>
            <person name="Schmutz J."/>
            <person name="Brettin T."/>
            <person name="Land M."/>
            <person name="Hauser L."/>
            <person name="Kyrpides N.C."/>
            <person name="Ivanova N."/>
            <person name="Goker M."/>
            <person name="Woyke T."/>
            <person name="Klenk H.P."/>
            <person name="Bryant D.A."/>
        </authorList>
    </citation>
    <scope>NUCLEOTIDE SEQUENCE [LARGE SCALE GENOMIC DNA]</scope>
    <source>
        <strain evidence="11">ATCC 23779 / DSM 785 / 114-95</strain>
    </source>
</reference>
<accession>A9B183</accession>
<dbReference type="GO" id="GO:0032790">
    <property type="term" value="P:ribosome disassembly"/>
    <property type="evidence" value="ECO:0007669"/>
    <property type="project" value="TreeGrafter"/>
</dbReference>
<keyword evidence="4" id="KW-0963">Cytoplasm</keyword>
<feature type="region of interest" description="Disordered" evidence="7">
    <location>
        <begin position="173"/>
        <end position="219"/>
    </location>
</feature>
<dbReference type="SUPFAM" id="SSF54364">
    <property type="entry name" value="Translation initiation factor IF3, N-terminal domain"/>
    <property type="match status" value="1"/>
</dbReference>
<dbReference type="InterPro" id="IPR036788">
    <property type="entry name" value="T_IF-3_C_sf"/>
</dbReference>
<feature type="domain" description="Translation initiation factor 3 C-terminal" evidence="8">
    <location>
        <begin position="95"/>
        <end position="179"/>
    </location>
</feature>
<dbReference type="NCBIfam" id="TIGR00168">
    <property type="entry name" value="infC"/>
    <property type="match status" value="1"/>
</dbReference>
<evidence type="ECO:0000313" key="11">
    <source>
        <dbReference type="Proteomes" id="UP000000787"/>
    </source>
</evidence>
<dbReference type="PROSITE" id="PS00938">
    <property type="entry name" value="IF3"/>
    <property type="match status" value="1"/>
</dbReference>
<dbReference type="eggNOG" id="COG0290">
    <property type="taxonomic scope" value="Bacteria"/>
</dbReference>
<dbReference type="Gene3D" id="3.10.20.80">
    <property type="entry name" value="Translation initiation factor 3 (IF-3), N-terminal domain"/>
    <property type="match status" value="1"/>
</dbReference>
<gene>
    <name evidence="4" type="primary">infC</name>
    <name evidence="10" type="ordered locus">Haur_4639</name>
</gene>
<keyword evidence="11" id="KW-1185">Reference proteome</keyword>
<evidence type="ECO:0000259" key="9">
    <source>
        <dbReference type="Pfam" id="PF05198"/>
    </source>
</evidence>
<evidence type="ECO:0000256" key="1">
    <source>
        <dbReference type="ARBA" id="ARBA00005439"/>
    </source>
</evidence>
<dbReference type="GO" id="GO:0005829">
    <property type="term" value="C:cytosol"/>
    <property type="evidence" value="ECO:0007669"/>
    <property type="project" value="TreeGrafter"/>
</dbReference>
<keyword evidence="2 4" id="KW-0396">Initiation factor</keyword>
<dbReference type="SUPFAM" id="SSF55200">
    <property type="entry name" value="Translation initiation factor IF3, C-terminal domain"/>
    <property type="match status" value="1"/>
</dbReference>
<dbReference type="KEGG" id="hau:Haur_4639"/>
<evidence type="ECO:0000256" key="5">
    <source>
        <dbReference type="NCBIfam" id="TIGR00168"/>
    </source>
</evidence>
<dbReference type="PANTHER" id="PTHR10938">
    <property type="entry name" value="TRANSLATION INITIATION FACTOR IF-3"/>
    <property type="match status" value="1"/>
</dbReference>
<dbReference type="GO" id="GO:0043022">
    <property type="term" value="F:ribosome binding"/>
    <property type="evidence" value="ECO:0007669"/>
    <property type="project" value="UniProtKB-ARBA"/>
</dbReference>
<dbReference type="GO" id="GO:0016020">
    <property type="term" value="C:membrane"/>
    <property type="evidence" value="ECO:0007669"/>
    <property type="project" value="TreeGrafter"/>
</dbReference>
<dbReference type="Gene3D" id="3.30.110.10">
    <property type="entry name" value="Translation initiation factor 3 (IF-3), C-terminal domain"/>
    <property type="match status" value="1"/>
</dbReference>
<dbReference type="InterPro" id="IPR036787">
    <property type="entry name" value="T_IF-3_N_sf"/>
</dbReference>
<proteinExistence type="inferred from homology"/>
<dbReference type="InterPro" id="IPR019813">
    <property type="entry name" value="Translation_initiation_fac3_CS"/>
</dbReference>
<feature type="compositionally biased region" description="Acidic residues" evidence="7">
    <location>
        <begin position="203"/>
        <end position="212"/>
    </location>
</feature>
<comment type="subcellular location">
    <subcellularLocation>
        <location evidence="4 6">Cytoplasm</location>
    </subcellularLocation>
</comment>
<name>A9B183_HERA2</name>
<evidence type="ECO:0000256" key="6">
    <source>
        <dbReference type="RuleBase" id="RU000646"/>
    </source>
</evidence>
<dbReference type="HOGENOM" id="CLU_054919_3_2_0"/>
<protein>
    <recommendedName>
        <fullName evidence="4 5">Translation initiation factor IF-3</fullName>
    </recommendedName>
</protein>
<dbReference type="AlphaFoldDB" id="A9B183"/>
<comment type="subunit">
    <text evidence="4 6">Monomer.</text>
</comment>
<dbReference type="HAMAP" id="MF_00080">
    <property type="entry name" value="IF_3"/>
    <property type="match status" value="1"/>
</dbReference>
<comment type="function">
    <text evidence="4 6">IF-3 binds to the 30S ribosomal subunit and shifts the equilibrium between 70S ribosomes and their 50S and 30S subunits in favor of the free subunits, thus enhancing the availability of 30S subunits on which protein synthesis initiation begins.</text>
</comment>
<feature type="domain" description="Translation initiation factor 3 N-terminal" evidence="9">
    <location>
        <begin position="19"/>
        <end position="88"/>
    </location>
</feature>
<dbReference type="InterPro" id="IPR019814">
    <property type="entry name" value="Translation_initiation_fac_3_N"/>
</dbReference>
<evidence type="ECO:0000256" key="3">
    <source>
        <dbReference type="ARBA" id="ARBA00022917"/>
    </source>
</evidence>
<dbReference type="Pfam" id="PF05198">
    <property type="entry name" value="IF3_N"/>
    <property type="match status" value="1"/>
</dbReference>
<dbReference type="STRING" id="316274.Haur_4639"/>
<dbReference type="InterPro" id="IPR001288">
    <property type="entry name" value="Translation_initiation_fac_3"/>
</dbReference>
<dbReference type="Proteomes" id="UP000000787">
    <property type="component" value="Chromosome"/>
</dbReference>
<sequence length="219" mass="25365">MCFDVLFWKEPPIRDKLRINNRIRVREVRLIDENGNQVGIITTRDALDMAHDRDLDLVEVAPNASPPVCRLMDYGKYRYEQTKKEREARKNQKQVELKEIRMQPRTDTHDLQVKVNNARRFLEEGHKVKFSVRFRGREITHPEIGREMLEQIAEDLRDHGVLEQKPTLEGRAYSLIMAPSPSKTQPAKRSDKPAPPLSSLGDIDFDAEDEDQQAGQAPL</sequence>
<evidence type="ECO:0000259" key="8">
    <source>
        <dbReference type="Pfam" id="PF00707"/>
    </source>
</evidence>
<dbReference type="InterPro" id="IPR019815">
    <property type="entry name" value="Translation_initiation_fac_3_C"/>
</dbReference>